<dbReference type="WBParaSite" id="PS1159_v2.g20160.t2">
    <property type="protein sequence ID" value="PS1159_v2.g20160.t2"/>
    <property type="gene ID" value="PS1159_v2.g20160"/>
</dbReference>
<reference evidence="2" key="1">
    <citation type="submission" date="2022-11" db="UniProtKB">
        <authorList>
            <consortium name="WormBaseParasite"/>
        </authorList>
    </citation>
    <scope>IDENTIFICATION</scope>
</reference>
<evidence type="ECO:0000313" key="2">
    <source>
        <dbReference type="WBParaSite" id="PS1159_v2.g20160.t2"/>
    </source>
</evidence>
<name>A0AC35FRL7_9BILA</name>
<sequence>MMEVDNAEIITILDDISTTSTSTSSSSRSSSTVPHYEQQIITTTAKSRPVAKGFTAVEALHIYRNNLTKFEQNEILTFSRVYFTGNLTQKLQPENPGPGGFDDAKGSYRFILHDHLGYRYEIYKPLGSGSFGQVYNCFDHKRKNSVAVKIVRSTPKVAQSAQIEGDILLHLNSVNGRGSNNIIKLLNYFEFRGHQCVVFELMGLSLYDILKKRKFKGLTCSQVKPIATEQVKPIATEVLLALNFLKEQKVVHCDLKPENILLSCDSSDRIKLIDFGSACYEGKSCYTYIQSRFYRAPEVLLNATFGSAIDMWSFGCIVYELIVGYPLFPGENRNDQLSVIMELKGLPPASLIARGKASADYFRNGGQPRYCQPTKLPDGTTTYVPNKSPKGNARFKPGEKTWDTVLKTRIEPKLVSFLSKCLEYEPPKRYLPIQALIDPWIKDPPEIITID</sequence>
<proteinExistence type="predicted"/>
<evidence type="ECO:0000313" key="1">
    <source>
        <dbReference type="Proteomes" id="UP000887580"/>
    </source>
</evidence>
<protein>
    <submittedName>
        <fullName evidence="2">Dual-specificity kinase</fullName>
    </submittedName>
</protein>
<accession>A0AC35FRL7</accession>
<organism evidence="1 2">
    <name type="scientific">Panagrolaimus sp. PS1159</name>
    <dbReference type="NCBI Taxonomy" id="55785"/>
    <lineage>
        <taxon>Eukaryota</taxon>
        <taxon>Metazoa</taxon>
        <taxon>Ecdysozoa</taxon>
        <taxon>Nematoda</taxon>
        <taxon>Chromadorea</taxon>
        <taxon>Rhabditida</taxon>
        <taxon>Tylenchina</taxon>
        <taxon>Panagrolaimomorpha</taxon>
        <taxon>Panagrolaimoidea</taxon>
        <taxon>Panagrolaimidae</taxon>
        <taxon>Panagrolaimus</taxon>
    </lineage>
</organism>
<dbReference type="Proteomes" id="UP000887580">
    <property type="component" value="Unplaced"/>
</dbReference>